<dbReference type="Proteomes" id="UP000256710">
    <property type="component" value="Unassembled WGS sequence"/>
</dbReference>
<dbReference type="AlphaFoldDB" id="A0A375HS02"/>
<geneLocation type="plasmid" evidence="2">
    <name>II</name>
</geneLocation>
<evidence type="ECO:0008006" key="5">
    <source>
        <dbReference type="Google" id="ProtNLM"/>
    </source>
</evidence>
<evidence type="ECO:0000313" key="4">
    <source>
        <dbReference type="Proteomes" id="UP000256710"/>
    </source>
</evidence>
<gene>
    <name evidence="1" type="ORF">CBM2605_B40004</name>
    <name evidence="2" type="ORF">CBM2607_MP21659</name>
</gene>
<accession>A0A375HS02</accession>
<dbReference type="EMBL" id="OFTC01000043">
    <property type="protein sequence ID" value="SOZ39673.1"/>
    <property type="molecule type" value="Genomic_DNA"/>
</dbReference>
<keyword evidence="4" id="KW-1185">Reference proteome</keyword>
<organism evidence="2 3">
    <name type="scientific">Cupriavidus neocaledonicus</name>
    <dbReference type="NCBI Taxonomy" id="1040979"/>
    <lineage>
        <taxon>Bacteria</taxon>
        <taxon>Pseudomonadati</taxon>
        <taxon>Pseudomonadota</taxon>
        <taxon>Betaproteobacteria</taxon>
        <taxon>Burkholderiales</taxon>
        <taxon>Burkholderiaceae</taxon>
        <taxon>Cupriavidus</taxon>
    </lineage>
</organism>
<keyword evidence="2" id="KW-0614">Plasmid</keyword>
<protein>
    <recommendedName>
        <fullName evidence="5">Restriction endonuclease type IV Mrr domain-containing protein</fullName>
    </recommendedName>
</protein>
<dbReference type="EMBL" id="LT984807">
    <property type="protein sequence ID" value="SPD61001.1"/>
    <property type="molecule type" value="Genomic_DNA"/>
</dbReference>
<name>A0A375HS02_9BURK</name>
<reference evidence="3 4" key="1">
    <citation type="submission" date="2018-01" db="EMBL/GenBank/DDBJ databases">
        <authorList>
            <person name="Clerissi C."/>
        </authorList>
    </citation>
    <scope>NUCLEOTIDE SEQUENCE [LARGE SCALE GENOMIC DNA]</scope>
    <source>
        <strain evidence="1">Cupriavidus taiwanensis STM 6082</strain>
        <strain evidence="2">Cupriavidus taiwanensis STM 6160</strain>
        <plasmid evidence="2">II</plasmid>
        <plasmid evidence="3">ii</plasmid>
    </source>
</reference>
<geneLocation type="plasmid" evidence="3">
    <name>ii</name>
</geneLocation>
<proteinExistence type="predicted"/>
<evidence type="ECO:0000313" key="3">
    <source>
        <dbReference type="Proteomes" id="UP000255168"/>
    </source>
</evidence>
<dbReference type="RefSeq" id="WP_018006626.1">
    <property type="nucleotide sequence ID" value="NZ_AQUR01000098.1"/>
</dbReference>
<evidence type="ECO:0000313" key="1">
    <source>
        <dbReference type="EMBL" id="SOZ39673.1"/>
    </source>
</evidence>
<sequence>MTDPLSDLPQEWPEFLAPDAPVSASKAAPPLGEPLLDFSAMSGTTFEQFCWWLLRKDYRLAGCKRLGGEGKAQGGIDLFAFDAQGISRLSVFECKAWKTFDPTRLTKAIDAFLQGPWAASTRTFTMIVAQQDMGGGQLALRWKTEKERLKQAGIEGDLWTAHTLTQRVQNYPDILSKFFPWHSIELFANRWMERVSFYEVVSKAFFDPRESVARWARDLFAQIGTSSPEHRAALPGAQSDSVESDDDGYLASSLEIDGVCRQVNRHGNSWHFKGPWFSLSAVLPDRRFARASAAISFARPDLSGITLTVDHTWLLRKFLFGSNAPLTPTYRGFIAGVLPQNAQQYLVDLPNCRIFFQEEGAREISHVADLLTNVMRDALVELEKAWSAVDFPFVK</sequence>
<evidence type="ECO:0000313" key="2">
    <source>
        <dbReference type="EMBL" id="SPD61001.1"/>
    </source>
</evidence>
<dbReference type="Proteomes" id="UP000255168">
    <property type="component" value="Plasmid II"/>
</dbReference>